<keyword evidence="7" id="KW-1185">Reference proteome</keyword>
<keyword evidence="3" id="KW-0804">Transcription</keyword>
<keyword evidence="1" id="KW-0805">Transcription regulation</keyword>
<feature type="region of interest" description="Disordered" evidence="4">
    <location>
        <begin position="1"/>
        <end position="26"/>
    </location>
</feature>
<keyword evidence="2" id="KW-0238">DNA-binding</keyword>
<dbReference type="SUPFAM" id="SSF46785">
    <property type="entry name" value="Winged helix' DNA-binding domain"/>
    <property type="match status" value="1"/>
</dbReference>
<protein>
    <submittedName>
        <fullName evidence="6">GntR family transcriptional regulator</fullName>
    </submittedName>
</protein>
<dbReference type="EMBL" id="JBBKZU010000007">
    <property type="protein sequence ID" value="MEJ8812826.1"/>
    <property type="molecule type" value="Genomic_DNA"/>
</dbReference>
<dbReference type="SMART" id="SM00345">
    <property type="entry name" value="HTH_GNTR"/>
    <property type="match status" value="1"/>
</dbReference>
<dbReference type="Pfam" id="PF00392">
    <property type="entry name" value="GntR"/>
    <property type="match status" value="1"/>
</dbReference>
<dbReference type="PANTHER" id="PTHR43537:SF45">
    <property type="entry name" value="GNTR FAMILY REGULATORY PROTEIN"/>
    <property type="match status" value="1"/>
</dbReference>
<organism evidence="6 7">
    <name type="scientific">Variovorax ureilyticus</name>
    <dbReference type="NCBI Taxonomy" id="1836198"/>
    <lineage>
        <taxon>Bacteria</taxon>
        <taxon>Pseudomonadati</taxon>
        <taxon>Pseudomonadota</taxon>
        <taxon>Betaproteobacteria</taxon>
        <taxon>Burkholderiales</taxon>
        <taxon>Comamonadaceae</taxon>
        <taxon>Variovorax</taxon>
    </lineage>
</organism>
<evidence type="ECO:0000313" key="7">
    <source>
        <dbReference type="Proteomes" id="UP001365846"/>
    </source>
</evidence>
<dbReference type="PROSITE" id="PS50949">
    <property type="entry name" value="HTH_GNTR"/>
    <property type="match status" value="1"/>
</dbReference>
<dbReference type="InterPro" id="IPR011711">
    <property type="entry name" value="GntR_C"/>
</dbReference>
<dbReference type="Gene3D" id="1.10.10.10">
    <property type="entry name" value="Winged helix-like DNA-binding domain superfamily/Winged helix DNA-binding domain"/>
    <property type="match status" value="1"/>
</dbReference>
<evidence type="ECO:0000313" key="6">
    <source>
        <dbReference type="EMBL" id="MEJ8812826.1"/>
    </source>
</evidence>
<gene>
    <name evidence="6" type="ORF">WKW77_17195</name>
</gene>
<dbReference type="RefSeq" id="WP_340358077.1">
    <property type="nucleotide sequence ID" value="NZ_JBBKZU010000007.1"/>
</dbReference>
<dbReference type="InterPro" id="IPR008920">
    <property type="entry name" value="TF_FadR/GntR_C"/>
</dbReference>
<dbReference type="SUPFAM" id="SSF48008">
    <property type="entry name" value="GntR ligand-binding domain-like"/>
    <property type="match status" value="1"/>
</dbReference>
<dbReference type="Pfam" id="PF07729">
    <property type="entry name" value="FCD"/>
    <property type="match status" value="1"/>
</dbReference>
<evidence type="ECO:0000256" key="2">
    <source>
        <dbReference type="ARBA" id="ARBA00023125"/>
    </source>
</evidence>
<feature type="domain" description="HTH gntR-type" evidence="5">
    <location>
        <begin position="28"/>
        <end position="95"/>
    </location>
</feature>
<proteinExistence type="predicted"/>
<evidence type="ECO:0000259" key="5">
    <source>
        <dbReference type="PROSITE" id="PS50949"/>
    </source>
</evidence>
<accession>A0ABU8VGU1</accession>
<evidence type="ECO:0000256" key="1">
    <source>
        <dbReference type="ARBA" id="ARBA00023015"/>
    </source>
</evidence>
<name>A0ABU8VGU1_9BURK</name>
<evidence type="ECO:0000256" key="3">
    <source>
        <dbReference type="ARBA" id="ARBA00023163"/>
    </source>
</evidence>
<dbReference type="PANTHER" id="PTHR43537">
    <property type="entry name" value="TRANSCRIPTIONAL REGULATOR, GNTR FAMILY"/>
    <property type="match status" value="1"/>
</dbReference>
<dbReference type="InterPro" id="IPR036388">
    <property type="entry name" value="WH-like_DNA-bd_sf"/>
</dbReference>
<dbReference type="Gene3D" id="1.20.120.530">
    <property type="entry name" value="GntR ligand-binding domain-like"/>
    <property type="match status" value="1"/>
</dbReference>
<dbReference type="InterPro" id="IPR000524">
    <property type="entry name" value="Tscrpt_reg_HTH_GntR"/>
</dbReference>
<sequence>MASRSSPSRPKLVSIDAGAPASPRRGDANLSQLAYERIEELLVTCQLAPGRFLAMHELQTMVGYGRTPVHQAVSRLAADTLVQITPRHGLRITPIDLTRDRLLLRLRRDMERFVIRLATERSGASERNRMQHIKRQLIEHGASMTVEQFNVIDRHIDQLFLAAAQEPFVEGTLRPLHTIFRRIGWIYHRQTAGHTDLHDTVQGHIAVIDAVADGKVDDAIAASDHLMDFVDTMFDALERDVAPSLLDCSLDTDESYLALSLKRP</sequence>
<reference evidence="6 7" key="1">
    <citation type="submission" date="2024-03" db="EMBL/GenBank/DDBJ databases">
        <title>Novel species of the genus Variovorax.</title>
        <authorList>
            <person name="Liu Q."/>
            <person name="Xin Y.-H."/>
        </authorList>
    </citation>
    <scope>NUCLEOTIDE SEQUENCE [LARGE SCALE GENOMIC DNA]</scope>
    <source>
        <strain evidence="6 7">KACC 18899</strain>
    </source>
</reference>
<dbReference type="InterPro" id="IPR036390">
    <property type="entry name" value="WH_DNA-bd_sf"/>
</dbReference>
<comment type="caution">
    <text evidence="6">The sequence shown here is derived from an EMBL/GenBank/DDBJ whole genome shotgun (WGS) entry which is preliminary data.</text>
</comment>
<evidence type="ECO:0000256" key="4">
    <source>
        <dbReference type="SAM" id="MobiDB-lite"/>
    </source>
</evidence>
<dbReference type="Proteomes" id="UP001365846">
    <property type="component" value="Unassembled WGS sequence"/>
</dbReference>